<evidence type="ECO:0000256" key="9">
    <source>
        <dbReference type="ARBA" id="ARBA00023136"/>
    </source>
</evidence>
<keyword evidence="8 12" id="KW-1133">Transmembrane helix</keyword>
<dbReference type="PANTHER" id="PTHR43806">
    <property type="entry name" value="PEPTIDASE S8"/>
    <property type="match status" value="1"/>
</dbReference>
<reference evidence="15 16" key="1">
    <citation type="submission" date="2020-03" db="EMBL/GenBank/DDBJ databases">
        <title>WGS of actinomycetes isolated from Thailand.</title>
        <authorList>
            <person name="Thawai C."/>
        </authorList>
    </citation>
    <scope>NUCLEOTIDE SEQUENCE [LARGE SCALE GENOMIC DNA]</scope>
    <source>
        <strain evidence="15 16">NBRC 13905</strain>
    </source>
</reference>
<sequence>MHTNNRTLRRRSAVSAVLGLLLAAVATTPAHAESIRARQWHLDAMHADEMWKISTGRGITVAVIDSGVDDSLADLKGQVLDGKDYSEQRGDEHTDLANHGTGVAALIAATGARGPANGSYGLAPGAKILPIRMRYTEEDFGQVDIRAEYSRVLSQAIRYAADSQAQIINMSIAMADSPGKHNVETPELESAVRYALSKGKLLFAGVGNTGDKGNDVMYPAATPGVVGVGAADEHAKVADFSQHGPQVDLVAPGVDMIHACTGGSEICKGQGTSAATAIASASAALIWSKHPDWTNNQVLRVMLNTASKPSGGEKHSDYVGYGGVRPRIALTDPGDPGPPDVYPLPDLAAADAKSPSPEATDSTGPENQPTHTSETATPKNEDGSNTSLWIGLGIATAALLGSAVAVPLLRARRRRSTPAPTASPMPPPPYQPYAVPPQPYPPHGHPAGPVSGSSADGAAPPYPGRQQ</sequence>
<dbReference type="InterPro" id="IPR000209">
    <property type="entry name" value="Peptidase_S8/S53_dom"/>
</dbReference>
<dbReference type="Pfam" id="PF00082">
    <property type="entry name" value="Peptidase_S8"/>
    <property type="match status" value="1"/>
</dbReference>
<evidence type="ECO:0000256" key="1">
    <source>
        <dbReference type="ARBA" id="ARBA00004162"/>
    </source>
</evidence>
<protein>
    <submittedName>
        <fullName evidence="15">Type VII secretion-associated serine protease mycosin</fullName>
    </submittedName>
</protein>
<dbReference type="RefSeq" id="WP_168132228.1">
    <property type="nucleotide sequence ID" value="NZ_BMVZ01000026.1"/>
</dbReference>
<feature type="signal peptide" evidence="13">
    <location>
        <begin position="1"/>
        <end position="32"/>
    </location>
</feature>
<organism evidence="15 16">
    <name type="scientific">Streptomyces thermoviolaceus subsp. thermoviolaceus</name>
    <dbReference type="NCBI Taxonomy" id="66860"/>
    <lineage>
        <taxon>Bacteria</taxon>
        <taxon>Bacillati</taxon>
        <taxon>Actinomycetota</taxon>
        <taxon>Actinomycetes</taxon>
        <taxon>Kitasatosporales</taxon>
        <taxon>Streptomycetaceae</taxon>
        <taxon>Streptomyces</taxon>
    </lineage>
</organism>
<evidence type="ECO:0000256" key="10">
    <source>
        <dbReference type="PROSITE-ProRule" id="PRU01240"/>
    </source>
</evidence>
<comment type="similarity">
    <text evidence="2 10">Belongs to the peptidase S8 family.</text>
</comment>
<keyword evidence="13" id="KW-0732">Signal</keyword>
<evidence type="ECO:0000256" key="11">
    <source>
        <dbReference type="SAM" id="MobiDB-lite"/>
    </source>
</evidence>
<dbReference type="InterPro" id="IPR015500">
    <property type="entry name" value="Peptidase_S8_subtilisin-rel"/>
</dbReference>
<evidence type="ECO:0000256" key="5">
    <source>
        <dbReference type="ARBA" id="ARBA00022692"/>
    </source>
</evidence>
<feature type="active site" description="Charge relay system" evidence="10">
    <location>
        <position position="99"/>
    </location>
</feature>
<name>A0ABX0Z0X3_STRTL</name>
<comment type="caution">
    <text evidence="15">The sequence shown here is derived from an EMBL/GenBank/DDBJ whole genome shotgun (WGS) entry which is preliminary data.</text>
</comment>
<keyword evidence="4 10" id="KW-0645">Protease</keyword>
<dbReference type="InterPro" id="IPR036852">
    <property type="entry name" value="Peptidase_S8/S53_dom_sf"/>
</dbReference>
<dbReference type="PRINTS" id="PR00723">
    <property type="entry name" value="SUBTILISIN"/>
</dbReference>
<keyword evidence="7 10" id="KW-0720">Serine protease</keyword>
<accession>A0ABX0Z0X3</accession>
<feature type="compositionally biased region" description="Pro residues" evidence="11">
    <location>
        <begin position="421"/>
        <end position="444"/>
    </location>
</feature>
<dbReference type="GO" id="GO:0006508">
    <property type="term" value="P:proteolysis"/>
    <property type="evidence" value="ECO:0007669"/>
    <property type="project" value="UniProtKB-KW"/>
</dbReference>
<keyword evidence="6 10" id="KW-0378">Hydrolase</keyword>
<dbReference type="GO" id="GO:0008233">
    <property type="term" value="F:peptidase activity"/>
    <property type="evidence" value="ECO:0007669"/>
    <property type="project" value="UniProtKB-KW"/>
</dbReference>
<dbReference type="PANTHER" id="PTHR43806:SF11">
    <property type="entry name" value="CEREVISIN-RELATED"/>
    <property type="match status" value="1"/>
</dbReference>
<gene>
    <name evidence="15" type="primary">mycP</name>
    <name evidence="15" type="ORF">HCJ95_21935</name>
</gene>
<proteinExistence type="inferred from homology"/>
<evidence type="ECO:0000313" key="15">
    <source>
        <dbReference type="EMBL" id="NJP16865.1"/>
    </source>
</evidence>
<evidence type="ECO:0000256" key="7">
    <source>
        <dbReference type="ARBA" id="ARBA00022825"/>
    </source>
</evidence>
<evidence type="ECO:0000256" key="4">
    <source>
        <dbReference type="ARBA" id="ARBA00022670"/>
    </source>
</evidence>
<evidence type="ECO:0000256" key="2">
    <source>
        <dbReference type="ARBA" id="ARBA00011073"/>
    </source>
</evidence>
<dbReference type="InterPro" id="IPR050131">
    <property type="entry name" value="Peptidase_S8_subtilisin-like"/>
</dbReference>
<feature type="region of interest" description="Disordered" evidence="11">
    <location>
        <begin position="326"/>
        <end position="384"/>
    </location>
</feature>
<feature type="domain" description="Peptidase S8/S53" evidence="14">
    <location>
        <begin position="56"/>
        <end position="322"/>
    </location>
</feature>
<feature type="active site" description="Charge relay system" evidence="10">
    <location>
        <position position="273"/>
    </location>
</feature>
<dbReference type="InterPro" id="IPR023834">
    <property type="entry name" value="T7SS_pept_S8A_mycosin"/>
</dbReference>
<feature type="region of interest" description="Disordered" evidence="11">
    <location>
        <begin position="415"/>
        <end position="467"/>
    </location>
</feature>
<feature type="chain" id="PRO_5045696543" evidence="13">
    <location>
        <begin position="33"/>
        <end position="467"/>
    </location>
</feature>
<keyword evidence="3" id="KW-1003">Cell membrane</keyword>
<keyword evidence="5 12" id="KW-0812">Transmembrane</keyword>
<evidence type="ECO:0000256" key="8">
    <source>
        <dbReference type="ARBA" id="ARBA00022989"/>
    </source>
</evidence>
<feature type="compositionally biased region" description="Polar residues" evidence="11">
    <location>
        <begin position="357"/>
        <end position="384"/>
    </location>
</feature>
<evidence type="ECO:0000256" key="12">
    <source>
        <dbReference type="SAM" id="Phobius"/>
    </source>
</evidence>
<dbReference type="EMBL" id="JAATEL010000028">
    <property type="protein sequence ID" value="NJP16865.1"/>
    <property type="molecule type" value="Genomic_DNA"/>
</dbReference>
<keyword evidence="9 12" id="KW-0472">Membrane</keyword>
<evidence type="ECO:0000313" key="16">
    <source>
        <dbReference type="Proteomes" id="UP000635996"/>
    </source>
</evidence>
<keyword evidence="16" id="KW-1185">Reference proteome</keyword>
<feature type="active site" description="Charge relay system" evidence="10">
    <location>
        <position position="65"/>
    </location>
</feature>
<evidence type="ECO:0000256" key="3">
    <source>
        <dbReference type="ARBA" id="ARBA00022475"/>
    </source>
</evidence>
<evidence type="ECO:0000256" key="13">
    <source>
        <dbReference type="SAM" id="SignalP"/>
    </source>
</evidence>
<dbReference type="NCBIfam" id="TIGR03921">
    <property type="entry name" value="T7SS_mycosin"/>
    <property type="match status" value="1"/>
</dbReference>
<dbReference type="PROSITE" id="PS51892">
    <property type="entry name" value="SUBTILASE"/>
    <property type="match status" value="1"/>
</dbReference>
<dbReference type="SUPFAM" id="SSF52743">
    <property type="entry name" value="Subtilisin-like"/>
    <property type="match status" value="1"/>
</dbReference>
<dbReference type="Proteomes" id="UP000635996">
    <property type="component" value="Unassembled WGS sequence"/>
</dbReference>
<evidence type="ECO:0000256" key="6">
    <source>
        <dbReference type="ARBA" id="ARBA00022801"/>
    </source>
</evidence>
<evidence type="ECO:0000259" key="14">
    <source>
        <dbReference type="Pfam" id="PF00082"/>
    </source>
</evidence>
<comment type="subcellular location">
    <subcellularLocation>
        <location evidence="1">Cell membrane</location>
        <topology evidence="1">Single-pass membrane protein</topology>
    </subcellularLocation>
</comment>
<dbReference type="Gene3D" id="3.40.50.200">
    <property type="entry name" value="Peptidase S8/S53 domain"/>
    <property type="match status" value="1"/>
</dbReference>
<feature type="transmembrane region" description="Helical" evidence="12">
    <location>
        <begin position="388"/>
        <end position="409"/>
    </location>
</feature>